<dbReference type="Gene3D" id="3.90.70.200">
    <property type="entry name" value="Plus-3 domain"/>
    <property type="match status" value="1"/>
</dbReference>
<comment type="subcellular location">
    <subcellularLocation>
        <location evidence="1">Nucleus</location>
    </subcellularLocation>
</comment>
<feature type="domain" description="Plus3" evidence="6">
    <location>
        <begin position="126"/>
        <end position="257"/>
    </location>
</feature>
<dbReference type="PROSITE" id="PS51360">
    <property type="entry name" value="PLUS3"/>
    <property type="match status" value="1"/>
</dbReference>
<dbReference type="InterPro" id="IPR036128">
    <property type="entry name" value="Plus3-like_sf"/>
</dbReference>
<sequence length="320" mass="37046">MNSKRKNRNFSESNETDVDNFAQVRHCPAAKRPRSGITQPDPSNKRRIIEKKERNRILDNLKVERQRKKNKVAKKKLQASDVYSDDDDTSLSRSRSVVKQTKTSFRHQHHTSDKDGRANNVKRQPLLSKDELSTIRLSRFRLENWIHLPFFKQTVLGCYVRVSTGEEEGRPVYGLAEIADVVENATTYQFENVDPKLSFQLKHGQHTHVINLKFISNSDFTDSEFFKWKQAMEEAGEPLPSFDDIAKKQAAINKAQSYKITDTDIDRIVKENGRSRKTPINYAKRKIDLLRQKEMARSRGDTNGVSRLSKLLDNLEERAT</sequence>
<feature type="compositionally biased region" description="Basic residues" evidence="5">
    <location>
        <begin position="65"/>
        <end position="77"/>
    </location>
</feature>
<comment type="caution">
    <text evidence="7">The sequence shown here is derived from an EMBL/GenBank/DDBJ whole genome shotgun (WGS) entry which is preliminary data.</text>
</comment>
<keyword evidence="2" id="KW-0805">Transcription regulation</keyword>
<evidence type="ECO:0000256" key="2">
    <source>
        <dbReference type="ARBA" id="ARBA00023015"/>
    </source>
</evidence>
<evidence type="ECO:0000256" key="1">
    <source>
        <dbReference type="ARBA" id="ARBA00004123"/>
    </source>
</evidence>
<evidence type="ECO:0000256" key="3">
    <source>
        <dbReference type="ARBA" id="ARBA00023163"/>
    </source>
</evidence>
<evidence type="ECO:0000256" key="4">
    <source>
        <dbReference type="ARBA" id="ARBA00023242"/>
    </source>
</evidence>
<keyword evidence="8" id="KW-1185">Reference proteome</keyword>
<dbReference type="SUPFAM" id="SSF159042">
    <property type="entry name" value="Plus3-like"/>
    <property type="match status" value="1"/>
</dbReference>
<dbReference type="InterPro" id="IPR004343">
    <property type="entry name" value="Plus-3_dom"/>
</dbReference>
<dbReference type="Proteomes" id="UP001642483">
    <property type="component" value="Unassembled WGS sequence"/>
</dbReference>
<feature type="region of interest" description="Disordered" evidence="5">
    <location>
        <begin position="1"/>
        <end position="125"/>
    </location>
</feature>
<dbReference type="EMBL" id="CAWYQH010000057">
    <property type="protein sequence ID" value="CAK8679211.1"/>
    <property type="molecule type" value="Genomic_DNA"/>
</dbReference>
<name>A0ABP0FHS1_CLALP</name>
<evidence type="ECO:0000313" key="7">
    <source>
        <dbReference type="EMBL" id="CAK8679211.1"/>
    </source>
</evidence>
<dbReference type="PANTHER" id="PTHR13115:SF8">
    <property type="entry name" value="RNA POLYMERASE-ASSOCIATED PROTEIN RTF1 HOMOLOG"/>
    <property type="match status" value="1"/>
</dbReference>
<protein>
    <recommendedName>
        <fullName evidence="6">Plus3 domain-containing protein</fullName>
    </recommendedName>
</protein>
<gene>
    <name evidence="7" type="ORF">CVLEPA_LOCUS9465</name>
</gene>
<accession>A0ABP0FHS1</accession>
<feature type="compositionally biased region" description="Basic and acidic residues" evidence="5">
    <location>
        <begin position="50"/>
        <end position="64"/>
    </location>
</feature>
<dbReference type="PANTHER" id="PTHR13115">
    <property type="entry name" value="RNA POLYMERASE-ASSOCIATED PROTEIN RTF1 HOMOLOG"/>
    <property type="match status" value="1"/>
</dbReference>
<organism evidence="7 8">
    <name type="scientific">Clavelina lepadiformis</name>
    <name type="common">Light-bulb sea squirt</name>
    <name type="synonym">Ascidia lepadiformis</name>
    <dbReference type="NCBI Taxonomy" id="159417"/>
    <lineage>
        <taxon>Eukaryota</taxon>
        <taxon>Metazoa</taxon>
        <taxon>Chordata</taxon>
        <taxon>Tunicata</taxon>
        <taxon>Ascidiacea</taxon>
        <taxon>Aplousobranchia</taxon>
        <taxon>Clavelinidae</taxon>
        <taxon>Clavelina</taxon>
    </lineage>
</organism>
<evidence type="ECO:0000256" key="5">
    <source>
        <dbReference type="SAM" id="MobiDB-lite"/>
    </source>
</evidence>
<keyword evidence="4" id="KW-0539">Nucleus</keyword>
<keyword evidence="3" id="KW-0804">Transcription</keyword>
<evidence type="ECO:0000313" key="8">
    <source>
        <dbReference type="Proteomes" id="UP001642483"/>
    </source>
</evidence>
<reference evidence="7 8" key="1">
    <citation type="submission" date="2024-02" db="EMBL/GenBank/DDBJ databases">
        <authorList>
            <person name="Daric V."/>
            <person name="Darras S."/>
        </authorList>
    </citation>
    <scope>NUCLEOTIDE SEQUENCE [LARGE SCALE GENOMIC DNA]</scope>
</reference>
<dbReference type="SMART" id="SM00719">
    <property type="entry name" value="Plus3"/>
    <property type="match status" value="1"/>
</dbReference>
<proteinExistence type="predicted"/>
<evidence type="ECO:0000259" key="6">
    <source>
        <dbReference type="PROSITE" id="PS51360"/>
    </source>
</evidence>
<dbReference type="Pfam" id="PF03126">
    <property type="entry name" value="Plus-3"/>
    <property type="match status" value="1"/>
</dbReference>